<dbReference type="Proteomes" id="UP001367676">
    <property type="component" value="Unassembled WGS sequence"/>
</dbReference>
<dbReference type="EMBL" id="JBBCAQ010000036">
    <property type="protein sequence ID" value="KAK7576295.1"/>
    <property type="molecule type" value="Genomic_DNA"/>
</dbReference>
<dbReference type="Gene3D" id="3.40.50.150">
    <property type="entry name" value="Vaccinia Virus protein VP39"/>
    <property type="match status" value="1"/>
</dbReference>
<dbReference type="GO" id="GO:0032259">
    <property type="term" value="P:methylation"/>
    <property type="evidence" value="ECO:0007669"/>
    <property type="project" value="UniProtKB-KW"/>
</dbReference>
<evidence type="ECO:0000256" key="6">
    <source>
        <dbReference type="ARBA" id="ARBA00022691"/>
    </source>
</evidence>
<keyword evidence="6 7" id="KW-0949">S-adenosyl-L-methionine</keyword>
<comment type="catalytic activity">
    <reaction evidence="1 7">
        <text>[phosphatase 2A protein]-C-terminal L-leucine + S-adenosyl-L-methionine = [phosphatase 2A protein]-C-terminal L-leucine methyl ester + S-adenosyl-L-homocysteine</text>
        <dbReference type="Rhea" id="RHEA:48544"/>
        <dbReference type="Rhea" id="RHEA-COMP:12134"/>
        <dbReference type="Rhea" id="RHEA-COMP:12135"/>
        <dbReference type="ChEBI" id="CHEBI:57856"/>
        <dbReference type="ChEBI" id="CHEBI:59789"/>
        <dbReference type="ChEBI" id="CHEBI:90516"/>
        <dbReference type="ChEBI" id="CHEBI:90517"/>
        <dbReference type="EC" id="2.1.1.233"/>
    </reaction>
</comment>
<dbReference type="GO" id="GO:0009966">
    <property type="term" value="P:regulation of signal transduction"/>
    <property type="evidence" value="ECO:0007669"/>
    <property type="project" value="UniProtKB-ARBA"/>
</dbReference>
<dbReference type="InterPro" id="IPR007213">
    <property type="entry name" value="Ppm1/Ppm2/Tcmp"/>
</dbReference>
<dbReference type="PANTHER" id="PTHR13600">
    <property type="entry name" value="LEUCINE CARBOXYL METHYLTRANSFERASE"/>
    <property type="match status" value="1"/>
</dbReference>
<evidence type="ECO:0000256" key="4">
    <source>
        <dbReference type="ARBA" id="ARBA00022603"/>
    </source>
</evidence>
<dbReference type="PANTHER" id="PTHR13600:SF33">
    <property type="entry name" value="LEUCINE CARBOXYL METHYLTRANSFERASE 1"/>
    <property type="match status" value="1"/>
</dbReference>
<sequence>MDSLEAVQSTNDDASECKRCAVDLNYWKDKYIHFFVRHYERKTPEINRGYFARVCGVNAVVKSFLDKTGNKCQIINLGCGFDTLYWRLKENNFNISNFIDVDFPTVTARKCHSIKRNNVLLQSLHNEDGEISFRDTDLHSFNYHITGVDLRNINDLEYKLLQCGVDYNLPTLFISECVLIYIEPSYTQRLLMWITSNFKQALFVNYEQMNMNDRFSEVMIKNLRERGCALAGLEACKTKETQKQRFLNCGWSGCRVWDMMQIYMSIPGAERQRIEALEFLDEQELLFQLLQHYAISVAWKGDLLKDVDIT</sequence>
<dbReference type="EC" id="2.1.1.233" evidence="7"/>
<evidence type="ECO:0000256" key="5">
    <source>
        <dbReference type="ARBA" id="ARBA00022679"/>
    </source>
</evidence>
<feature type="binding site" evidence="8">
    <location>
        <position position="176"/>
    </location>
    <ligand>
        <name>S-adenosyl-L-methionine</name>
        <dbReference type="ChEBI" id="CHEBI:59789"/>
    </ligand>
</feature>
<proteinExistence type="inferred from homology"/>
<dbReference type="AlphaFoldDB" id="A0AAN9T9T0"/>
<evidence type="ECO:0000256" key="7">
    <source>
        <dbReference type="PIRNR" id="PIRNR016305"/>
    </source>
</evidence>
<dbReference type="FunFam" id="3.40.50.150:FF:000092">
    <property type="entry name" value="Leucine carboxyl methyltransferase 1"/>
    <property type="match status" value="1"/>
</dbReference>
<dbReference type="InterPro" id="IPR029063">
    <property type="entry name" value="SAM-dependent_MTases_sf"/>
</dbReference>
<dbReference type="GO" id="GO:0018423">
    <property type="term" value="F:protein C-terminal leucine carboxyl O-methyltransferase activity"/>
    <property type="evidence" value="ECO:0007669"/>
    <property type="project" value="UniProtKB-EC"/>
</dbReference>
<keyword evidence="5 7" id="KW-0808">Transferase</keyword>
<feature type="binding site" evidence="8">
    <location>
        <begin position="149"/>
        <end position="150"/>
    </location>
    <ligand>
        <name>S-adenosyl-L-methionine</name>
        <dbReference type="ChEBI" id="CHEBI:59789"/>
    </ligand>
</feature>
<reference evidence="9 10" key="1">
    <citation type="submission" date="2024-03" db="EMBL/GenBank/DDBJ databases">
        <title>Adaptation during the transition from Ophiocordyceps entomopathogen to insect associate is accompanied by gene loss and intensified selection.</title>
        <authorList>
            <person name="Ward C.M."/>
            <person name="Onetto C.A."/>
            <person name="Borneman A.R."/>
        </authorList>
    </citation>
    <scope>NUCLEOTIDE SEQUENCE [LARGE SCALE GENOMIC DNA]</scope>
    <source>
        <strain evidence="9">AWRI1</strain>
        <tissue evidence="9">Single Adult Female</tissue>
    </source>
</reference>
<dbReference type="Pfam" id="PF04072">
    <property type="entry name" value="LCM"/>
    <property type="match status" value="1"/>
</dbReference>
<name>A0AAN9T9T0_9HEMI</name>
<evidence type="ECO:0000256" key="3">
    <source>
        <dbReference type="ARBA" id="ARBA00010703"/>
    </source>
</evidence>
<protein>
    <recommendedName>
        <fullName evidence="7">Leucine carboxyl methyltransferase 1</fullName>
        <ecNumber evidence="7">2.1.1.233</ecNumber>
    </recommendedName>
</protein>
<comment type="caution">
    <text evidence="9">The sequence shown here is derived from an EMBL/GenBank/DDBJ whole genome shotgun (WGS) entry which is preliminary data.</text>
</comment>
<comment type="similarity">
    <text evidence="3 7">Belongs to the methyltransferase superfamily. LCMT family.</text>
</comment>
<feature type="binding site" evidence="8">
    <location>
        <position position="78"/>
    </location>
    <ligand>
        <name>S-adenosyl-L-methionine</name>
        <dbReference type="ChEBI" id="CHEBI:59789"/>
    </ligand>
</feature>
<evidence type="ECO:0000256" key="8">
    <source>
        <dbReference type="PIRSR" id="PIRSR016305-1"/>
    </source>
</evidence>
<evidence type="ECO:0000256" key="1">
    <source>
        <dbReference type="ARBA" id="ARBA00000724"/>
    </source>
</evidence>
<feature type="binding site" evidence="8">
    <location>
        <position position="53"/>
    </location>
    <ligand>
        <name>S-adenosyl-L-methionine</name>
        <dbReference type="ChEBI" id="CHEBI:59789"/>
    </ligand>
</feature>
<evidence type="ECO:0000313" key="9">
    <source>
        <dbReference type="EMBL" id="KAK7576295.1"/>
    </source>
</evidence>
<organism evidence="9 10">
    <name type="scientific">Parthenolecanium corni</name>
    <dbReference type="NCBI Taxonomy" id="536013"/>
    <lineage>
        <taxon>Eukaryota</taxon>
        <taxon>Metazoa</taxon>
        <taxon>Ecdysozoa</taxon>
        <taxon>Arthropoda</taxon>
        <taxon>Hexapoda</taxon>
        <taxon>Insecta</taxon>
        <taxon>Pterygota</taxon>
        <taxon>Neoptera</taxon>
        <taxon>Paraneoptera</taxon>
        <taxon>Hemiptera</taxon>
        <taxon>Sternorrhyncha</taxon>
        <taxon>Coccoidea</taxon>
        <taxon>Coccidae</taxon>
        <taxon>Parthenolecanium</taxon>
    </lineage>
</organism>
<dbReference type="InterPro" id="IPR016651">
    <property type="entry name" value="LCMT1"/>
</dbReference>
<evidence type="ECO:0000313" key="10">
    <source>
        <dbReference type="Proteomes" id="UP001367676"/>
    </source>
</evidence>
<keyword evidence="4 7" id="KW-0489">Methyltransferase</keyword>
<evidence type="ECO:0000256" key="2">
    <source>
        <dbReference type="ARBA" id="ARBA00003455"/>
    </source>
</evidence>
<dbReference type="GO" id="GO:0005829">
    <property type="term" value="C:cytosol"/>
    <property type="evidence" value="ECO:0007669"/>
    <property type="project" value="TreeGrafter"/>
</dbReference>
<accession>A0AAN9T9T0</accession>
<keyword evidence="10" id="KW-1185">Reference proteome</keyword>
<dbReference type="SUPFAM" id="SSF53335">
    <property type="entry name" value="S-adenosyl-L-methionine-dependent methyltransferases"/>
    <property type="match status" value="1"/>
</dbReference>
<comment type="function">
    <text evidence="2 7">Methylates the carboxyl group of the C-terminal leucine residue of protein phosphatase 2A catalytic subunits to form alpha-leucine ester residues.</text>
</comment>
<dbReference type="PIRSF" id="PIRSF016305">
    <property type="entry name" value="LCM_mtfrase"/>
    <property type="match status" value="1"/>
</dbReference>
<gene>
    <name evidence="9" type="ORF">V9T40_012581</name>
</gene>